<sequence length="414" mass="44856">MNPDILNIDKRALEICEPIFEKMKEISLYNTKKILESFRRNQLSFFHFAASNGYGYDDAGREKLETIWADVFQAEAALVRPQFVSGTHALATVLLALLSAGDTLVSAVGTPYDTMQSVIGISGNAPHNLKQRGIHYKEVPLTDGHYDLNAIKNTVTADTKVVLIQRSRGYMDRESLFPEDIAAIIRAVKEINSNIICFVDNCYGEFTSKEEPIELGADITAGSLIKNAGGGLAPTGGYIVGRADLVELCGQELTAPGLGAEMGSYAAGYRFFFEGLFMAPHITCQAVMAAEYAGAVFQSLGFHVSPEAGNLRTDLITAIELGSEENMRLFGEAIQSWSPVDSYVQPVPGDMPGYTDRILMAAGTFVQGSTIELSADGPVRPPYTMYLQGALTFEHGRLAVLGAAENILNAKKSK</sequence>
<dbReference type="InterPro" id="IPR015424">
    <property type="entry name" value="PyrdxlP-dep_Trfase"/>
</dbReference>
<dbReference type="Gene3D" id="3.40.640.10">
    <property type="entry name" value="Type I PLP-dependent aspartate aminotransferase-like (Major domain)"/>
    <property type="match status" value="1"/>
</dbReference>
<accession>A0A1B3WE37</accession>
<dbReference type="Proteomes" id="UP000094757">
    <property type="component" value="Chromosome"/>
</dbReference>
<reference evidence="2" key="1">
    <citation type="submission" date="2016-08" db="EMBL/GenBank/DDBJ databases">
        <authorList>
            <person name="Holder M.E."/>
            <person name="Ajami N.J."/>
            <person name="Petrosino J.F."/>
        </authorList>
    </citation>
    <scope>NUCLEOTIDE SEQUENCE [LARGE SCALE GENOMIC DNA]</scope>
    <source>
        <strain evidence="2">F0677</strain>
    </source>
</reference>
<protein>
    <recommendedName>
        <fullName evidence="3">Aluminum resistance protein</fullName>
    </recommendedName>
</protein>
<dbReference type="InterPro" id="IPR009651">
    <property type="entry name" value="Met_g_lyase_put"/>
</dbReference>
<dbReference type="EMBL" id="CP017037">
    <property type="protein sequence ID" value="AOH39220.1"/>
    <property type="molecule type" value="Genomic_DNA"/>
</dbReference>
<dbReference type="InterPro" id="IPR015421">
    <property type="entry name" value="PyrdxlP-dep_Trfase_major"/>
</dbReference>
<dbReference type="PANTHER" id="PTHR46658:SF1">
    <property type="entry name" value="CYS OR MET METABOLISM PYRIDOXAL-PHOSPHATE-DEPENDENT ENZYME"/>
    <property type="match status" value="1"/>
</dbReference>
<gene>
    <name evidence="1" type="ORF">BCB69_04130</name>
</gene>
<dbReference type="SUPFAM" id="SSF53383">
    <property type="entry name" value="PLP-dependent transferases"/>
    <property type="match status" value="1"/>
</dbReference>
<dbReference type="Gene3D" id="3.90.1150.60">
    <property type="entry name" value="Methioning gamme-lyase, C-terminal domain"/>
    <property type="match status" value="1"/>
</dbReference>
<dbReference type="STRING" id="39950.BCB69_04130"/>
<organism evidence="1 2">
    <name type="scientific">Dialister pneumosintes</name>
    <dbReference type="NCBI Taxonomy" id="39950"/>
    <lineage>
        <taxon>Bacteria</taxon>
        <taxon>Bacillati</taxon>
        <taxon>Bacillota</taxon>
        <taxon>Negativicutes</taxon>
        <taxon>Veillonellales</taxon>
        <taxon>Veillonellaceae</taxon>
        <taxon>Dialister</taxon>
    </lineage>
</organism>
<dbReference type="AlphaFoldDB" id="A0A1B3WE37"/>
<evidence type="ECO:0000313" key="1">
    <source>
        <dbReference type="EMBL" id="AOH39220.1"/>
    </source>
</evidence>
<dbReference type="PANTHER" id="PTHR46658">
    <property type="entry name" value="CYS OR MET METABOLISM PYRIDOXAL-PHOSPHATE-DEPENDENT ENZYME"/>
    <property type="match status" value="1"/>
</dbReference>
<evidence type="ECO:0000313" key="2">
    <source>
        <dbReference type="Proteomes" id="UP000094757"/>
    </source>
</evidence>
<dbReference type="KEGG" id="dpn:BCB69_04130"/>
<name>A0A1B3WE37_9FIRM</name>
<dbReference type="Pfam" id="PF06838">
    <property type="entry name" value="Met_gamma_lyase"/>
    <property type="match status" value="1"/>
</dbReference>
<proteinExistence type="predicted"/>
<evidence type="ECO:0008006" key="3">
    <source>
        <dbReference type="Google" id="ProtNLM"/>
    </source>
</evidence>
<dbReference type="RefSeq" id="WP_069177096.1">
    <property type="nucleotide sequence ID" value="NZ_CP017037.1"/>
</dbReference>